<evidence type="ECO:0000313" key="3">
    <source>
        <dbReference type="Proteomes" id="UP001151699"/>
    </source>
</evidence>
<keyword evidence="3" id="KW-1185">Reference proteome</keyword>
<evidence type="ECO:0008006" key="4">
    <source>
        <dbReference type="Google" id="ProtNLM"/>
    </source>
</evidence>
<keyword evidence="1" id="KW-1133">Transmembrane helix</keyword>
<dbReference type="EMBL" id="WJQU01000002">
    <property type="protein sequence ID" value="KAJ6643604.1"/>
    <property type="molecule type" value="Genomic_DNA"/>
</dbReference>
<dbReference type="AlphaFoldDB" id="A0A9Q0S3Q2"/>
<organism evidence="2 3">
    <name type="scientific">Pseudolycoriella hygida</name>
    <dbReference type="NCBI Taxonomy" id="35572"/>
    <lineage>
        <taxon>Eukaryota</taxon>
        <taxon>Metazoa</taxon>
        <taxon>Ecdysozoa</taxon>
        <taxon>Arthropoda</taxon>
        <taxon>Hexapoda</taxon>
        <taxon>Insecta</taxon>
        <taxon>Pterygota</taxon>
        <taxon>Neoptera</taxon>
        <taxon>Endopterygota</taxon>
        <taxon>Diptera</taxon>
        <taxon>Nematocera</taxon>
        <taxon>Sciaroidea</taxon>
        <taxon>Sciaridae</taxon>
        <taxon>Pseudolycoriella</taxon>
    </lineage>
</organism>
<sequence>MGKLGPAKYRIMVAILASCYILSILAILCCIFYFSGGFLVVQIINLAIGCLGLFSLYREHDVLMKVYGIITIIAAVVQVLLLVAVIVASCYREALTDEALKDLMVHYYLSDDDRETVDAIQEAVFDLNNLFENKCKSYFITKSKSTNVAGVGHSWSGP</sequence>
<feature type="transmembrane region" description="Helical" evidence="1">
    <location>
        <begin position="66"/>
        <end position="88"/>
    </location>
</feature>
<feature type="transmembrane region" description="Helical" evidence="1">
    <location>
        <begin position="40"/>
        <end position="57"/>
    </location>
</feature>
<protein>
    <recommendedName>
        <fullName evidence="4">Tetraspanin</fullName>
    </recommendedName>
</protein>
<keyword evidence="1" id="KW-0472">Membrane</keyword>
<keyword evidence="1" id="KW-0812">Transmembrane</keyword>
<evidence type="ECO:0000313" key="2">
    <source>
        <dbReference type="EMBL" id="KAJ6643604.1"/>
    </source>
</evidence>
<reference evidence="2" key="1">
    <citation type="submission" date="2022-07" db="EMBL/GenBank/DDBJ databases">
        <authorList>
            <person name="Trinca V."/>
            <person name="Uliana J.V.C."/>
            <person name="Torres T.T."/>
            <person name="Ward R.J."/>
            <person name="Monesi N."/>
        </authorList>
    </citation>
    <scope>NUCLEOTIDE SEQUENCE</scope>
    <source>
        <strain evidence="2">HSMRA1968</strain>
        <tissue evidence="2">Whole embryos</tissue>
    </source>
</reference>
<proteinExistence type="predicted"/>
<name>A0A9Q0S3Q2_9DIPT</name>
<comment type="caution">
    <text evidence="2">The sequence shown here is derived from an EMBL/GenBank/DDBJ whole genome shotgun (WGS) entry which is preliminary data.</text>
</comment>
<accession>A0A9Q0S3Q2</accession>
<feature type="transmembrane region" description="Helical" evidence="1">
    <location>
        <begin position="12"/>
        <end position="34"/>
    </location>
</feature>
<dbReference type="Proteomes" id="UP001151699">
    <property type="component" value="Chromosome B"/>
</dbReference>
<gene>
    <name evidence="2" type="ORF">Bhyg_08567</name>
</gene>
<evidence type="ECO:0000256" key="1">
    <source>
        <dbReference type="SAM" id="Phobius"/>
    </source>
</evidence>